<dbReference type="EMBL" id="SBIQ01000085">
    <property type="protein sequence ID" value="KAF7683461.1"/>
    <property type="molecule type" value="Genomic_DNA"/>
</dbReference>
<evidence type="ECO:0000256" key="8">
    <source>
        <dbReference type="SAM" id="Phobius"/>
    </source>
</evidence>
<dbReference type="Pfam" id="PF00005">
    <property type="entry name" value="ABC_tran"/>
    <property type="match status" value="1"/>
</dbReference>
<dbReference type="InterPro" id="IPR011527">
    <property type="entry name" value="ABC1_TM_dom"/>
</dbReference>
<dbReference type="InterPro" id="IPR039421">
    <property type="entry name" value="Type_1_exporter"/>
</dbReference>
<dbReference type="PROSITE" id="PS50893">
    <property type="entry name" value="ABC_TRANSPORTER_2"/>
    <property type="match status" value="1"/>
</dbReference>
<reference evidence="11 12" key="1">
    <citation type="submission" date="2019-01" db="EMBL/GenBank/DDBJ databases">
        <title>Genomes sequencing and comparative genomics of infectious freshwater microsporidia, Cucumispora dikerogammari and Thelohania contejeani.</title>
        <authorList>
            <person name="Cormier A."/>
            <person name="Giraud I."/>
            <person name="Wattier R."/>
            <person name="Teixeira M."/>
            <person name="Grandjean F."/>
            <person name="Rigaud T."/>
            <person name="Cordaux R."/>
        </authorList>
    </citation>
    <scope>NUCLEOTIDE SEQUENCE [LARGE SCALE GENOMIC DNA]</scope>
    <source>
        <strain evidence="11">T1</strain>
        <tissue evidence="11">Spores</tissue>
    </source>
</reference>
<dbReference type="InterPro" id="IPR003439">
    <property type="entry name" value="ABC_transporter-like_ATP-bd"/>
</dbReference>
<feature type="transmembrane region" description="Helical" evidence="8">
    <location>
        <begin position="21"/>
        <end position="42"/>
    </location>
</feature>
<evidence type="ECO:0000256" key="7">
    <source>
        <dbReference type="ARBA" id="ARBA00024363"/>
    </source>
</evidence>
<accession>A0ABQ7HZ38</accession>
<dbReference type="Gene3D" id="1.20.1560.10">
    <property type="entry name" value="ABC transporter type 1, transmembrane domain"/>
    <property type="match status" value="1"/>
</dbReference>
<evidence type="ECO:0000256" key="2">
    <source>
        <dbReference type="ARBA" id="ARBA00022692"/>
    </source>
</evidence>
<name>A0ABQ7HZ38_9MICR</name>
<feature type="transmembrane region" description="Helical" evidence="8">
    <location>
        <begin position="165"/>
        <end position="190"/>
    </location>
</feature>
<dbReference type="SUPFAM" id="SSF90123">
    <property type="entry name" value="ABC transporter transmembrane region"/>
    <property type="match status" value="1"/>
</dbReference>
<keyword evidence="2 8" id="KW-0812">Transmembrane</keyword>
<organism evidence="11 12">
    <name type="scientific">Astathelohania contejeani</name>
    <dbReference type="NCBI Taxonomy" id="164912"/>
    <lineage>
        <taxon>Eukaryota</taxon>
        <taxon>Fungi</taxon>
        <taxon>Fungi incertae sedis</taxon>
        <taxon>Microsporidia</taxon>
        <taxon>Astathelohaniidae</taxon>
        <taxon>Astathelohania</taxon>
    </lineage>
</organism>
<evidence type="ECO:0000256" key="4">
    <source>
        <dbReference type="ARBA" id="ARBA00022840"/>
    </source>
</evidence>
<keyword evidence="4" id="KW-0067">ATP-binding</keyword>
<evidence type="ECO:0000313" key="12">
    <source>
        <dbReference type="Proteomes" id="UP001516464"/>
    </source>
</evidence>
<dbReference type="Pfam" id="PF00664">
    <property type="entry name" value="ABC_membrane"/>
    <property type="match status" value="1"/>
</dbReference>
<evidence type="ECO:0000259" key="10">
    <source>
        <dbReference type="PROSITE" id="PS50929"/>
    </source>
</evidence>
<dbReference type="PROSITE" id="PS50929">
    <property type="entry name" value="ABC_TM1F"/>
    <property type="match status" value="1"/>
</dbReference>
<dbReference type="InterPro" id="IPR017871">
    <property type="entry name" value="ABC_transporter-like_CS"/>
</dbReference>
<dbReference type="InterPro" id="IPR003593">
    <property type="entry name" value="AAA+_ATPase"/>
</dbReference>
<comment type="similarity">
    <text evidence="7">Belongs to the ABC transporter superfamily. ABCB family. Heavy Metal importer (TC 3.A.1.210) subfamily.</text>
</comment>
<feature type="domain" description="ABC transmembrane type-1" evidence="10">
    <location>
        <begin position="33"/>
        <end position="312"/>
    </location>
</feature>
<comment type="subcellular location">
    <subcellularLocation>
        <location evidence="1">Membrane</location>
        <topology evidence="1">Multi-pass membrane protein</topology>
    </subcellularLocation>
</comment>
<feature type="domain" description="ABC transporter" evidence="9">
    <location>
        <begin position="342"/>
        <end position="568"/>
    </location>
</feature>
<evidence type="ECO:0000256" key="1">
    <source>
        <dbReference type="ARBA" id="ARBA00004141"/>
    </source>
</evidence>
<dbReference type="SUPFAM" id="SSF52540">
    <property type="entry name" value="P-loop containing nucleoside triphosphate hydrolases"/>
    <property type="match status" value="1"/>
</dbReference>
<evidence type="ECO:0000256" key="6">
    <source>
        <dbReference type="ARBA" id="ARBA00023136"/>
    </source>
</evidence>
<comment type="caution">
    <text evidence="11">The sequence shown here is derived from an EMBL/GenBank/DDBJ whole genome shotgun (WGS) entry which is preliminary data.</text>
</comment>
<dbReference type="PROSITE" id="PS00211">
    <property type="entry name" value="ABC_TRANSPORTER_1"/>
    <property type="match status" value="1"/>
</dbReference>
<feature type="transmembrane region" description="Helical" evidence="8">
    <location>
        <begin position="255"/>
        <end position="274"/>
    </location>
</feature>
<sequence>MKTKITDREILNEIYHKYIMGIPYIKALIIPTLLCMFVSRILEVKLGVIMQQVAQEISSGNESSYPDLIRSFFIVAFLSCLLIELQGYIFTGPIQRAFREASKSTFKKYLSMEHTAFHKMGLGAIQATIDRKSKAVSEILDVLIINFLPVTLVIILSTWKISNILGHFAALILNITLIAYGFITISIAIWRNEIRKEMNKSINRSSDLLYDSLSNFDVVKAFNNERVEAERYDITLKDLEAHSNKLWKSFYFLNFLQRLVFALQTGAIIYFGLYGYLMKQMTSDEFILYMAISRILASNLDKLGYMYSRYSAAMTNAKMSAFPIYKPYPKLLYPLREFNYNIQFKDVSLSHAGHLLLDNINITINRGEKIAIIGANGVGKSSLIKVLMGFAEYNGIIMFDGEDISHMSPDSIRDMIAYVPQEPLLFNETVKYNLKYSNPECSDYNLVSTCKKFNIHASISRLDGGYNAMVGHRGSNLSGGEKQKISLIRAFLKDTEILVMDEPTANLDKESENEIIKTTITYFETKTMLMIIHNLELLPHFDRIFYIGDGTVTEVGLDHEFIKKSKWAN</sequence>
<dbReference type="PANTHER" id="PTHR24221:SF654">
    <property type="entry name" value="ATP-BINDING CASSETTE SUB-FAMILY B MEMBER 6"/>
    <property type="match status" value="1"/>
</dbReference>
<feature type="transmembrane region" description="Helical" evidence="8">
    <location>
        <begin position="139"/>
        <end position="159"/>
    </location>
</feature>
<dbReference type="Gene3D" id="3.40.50.300">
    <property type="entry name" value="P-loop containing nucleotide triphosphate hydrolases"/>
    <property type="match status" value="1"/>
</dbReference>
<dbReference type="Proteomes" id="UP001516464">
    <property type="component" value="Unassembled WGS sequence"/>
</dbReference>
<evidence type="ECO:0000259" key="9">
    <source>
        <dbReference type="PROSITE" id="PS50893"/>
    </source>
</evidence>
<keyword evidence="5 8" id="KW-1133">Transmembrane helix</keyword>
<dbReference type="InterPro" id="IPR036640">
    <property type="entry name" value="ABC1_TM_sf"/>
</dbReference>
<evidence type="ECO:0000256" key="5">
    <source>
        <dbReference type="ARBA" id="ARBA00022989"/>
    </source>
</evidence>
<dbReference type="SMART" id="SM00382">
    <property type="entry name" value="AAA"/>
    <property type="match status" value="1"/>
</dbReference>
<feature type="transmembrane region" description="Helical" evidence="8">
    <location>
        <begin position="68"/>
        <end position="90"/>
    </location>
</feature>
<evidence type="ECO:0000256" key="3">
    <source>
        <dbReference type="ARBA" id="ARBA00022741"/>
    </source>
</evidence>
<keyword evidence="6 8" id="KW-0472">Membrane</keyword>
<gene>
    <name evidence="11" type="primary">abcB5_1</name>
    <name evidence="11" type="ORF">TCON_1329</name>
</gene>
<keyword evidence="3" id="KW-0547">Nucleotide-binding</keyword>
<proteinExistence type="inferred from homology"/>
<keyword evidence="12" id="KW-1185">Reference proteome</keyword>
<dbReference type="PANTHER" id="PTHR24221">
    <property type="entry name" value="ATP-BINDING CASSETTE SUB-FAMILY B"/>
    <property type="match status" value="1"/>
</dbReference>
<dbReference type="InterPro" id="IPR027417">
    <property type="entry name" value="P-loop_NTPase"/>
</dbReference>
<protein>
    <submittedName>
        <fullName evidence="11">ABC transporter B family member 5</fullName>
    </submittedName>
</protein>
<evidence type="ECO:0000313" key="11">
    <source>
        <dbReference type="EMBL" id="KAF7683461.1"/>
    </source>
</evidence>